<protein>
    <submittedName>
        <fullName evidence="1">15027_t:CDS:1</fullName>
    </submittedName>
</protein>
<evidence type="ECO:0000313" key="2">
    <source>
        <dbReference type="Proteomes" id="UP000789901"/>
    </source>
</evidence>
<proteinExistence type="predicted"/>
<keyword evidence="2" id="KW-1185">Reference proteome</keyword>
<feature type="non-terminal residue" evidence="1">
    <location>
        <position position="141"/>
    </location>
</feature>
<dbReference type="EMBL" id="CAJVQB010071133">
    <property type="protein sequence ID" value="CAG8843059.1"/>
    <property type="molecule type" value="Genomic_DNA"/>
</dbReference>
<accession>A0ABN7WXP5</accession>
<gene>
    <name evidence="1" type="ORF">GMARGA_LOCUS36333</name>
</gene>
<reference evidence="1 2" key="1">
    <citation type="submission" date="2021-06" db="EMBL/GenBank/DDBJ databases">
        <authorList>
            <person name="Kallberg Y."/>
            <person name="Tangrot J."/>
            <person name="Rosling A."/>
        </authorList>
    </citation>
    <scope>NUCLEOTIDE SEQUENCE [LARGE SCALE GENOMIC DNA]</scope>
    <source>
        <strain evidence="1 2">120-4 pot B 10/14</strain>
    </source>
</reference>
<comment type="caution">
    <text evidence="1">The sequence shown here is derived from an EMBL/GenBank/DDBJ whole genome shotgun (WGS) entry which is preliminary data.</text>
</comment>
<evidence type="ECO:0000313" key="1">
    <source>
        <dbReference type="EMBL" id="CAG8843059.1"/>
    </source>
</evidence>
<dbReference type="Proteomes" id="UP000789901">
    <property type="component" value="Unassembled WGS sequence"/>
</dbReference>
<name>A0ABN7WXP5_GIGMA</name>
<sequence>PYTTNCRYNKIKQLESSKGHNLRNRNKNNIAIEKIEKEIPMEILEDHIIAQPKIKKSRTKHQLSIIDQLELYDILTDLLTSRVNVTYSQMLRYSDQEQKLAKILKRPIAPVKSNLVKAVTNKRTIATKCHIRIKGNPITAV</sequence>
<organism evidence="1 2">
    <name type="scientific">Gigaspora margarita</name>
    <dbReference type="NCBI Taxonomy" id="4874"/>
    <lineage>
        <taxon>Eukaryota</taxon>
        <taxon>Fungi</taxon>
        <taxon>Fungi incertae sedis</taxon>
        <taxon>Mucoromycota</taxon>
        <taxon>Glomeromycotina</taxon>
        <taxon>Glomeromycetes</taxon>
        <taxon>Diversisporales</taxon>
        <taxon>Gigasporaceae</taxon>
        <taxon>Gigaspora</taxon>
    </lineage>
</organism>
<feature type="non-terminal residue" evidence="1">
    <location>
        <position position="1"/>
    </location>
</feature>